<evidence type="ECO:0000256" key="1">
    <source>
        <dbReference type="ARBA" id="ARBA00001913"/>
    </source>
</evidence>
<evidence type="ECO:0000256" key="9">
    <source>
        <dbReference type="PIRSR" id="PIRSR005096-1"/>
    </source>
</evidence>
<dbReference type="EMBL" id="FOAF01000004">
    <property type="protein sequence ID" value="SEL79957.1"/>
    <property type="molecule type" value="Genomic_DNA"/>
</dbReference>
<evidence type="ECO:0000256" key="6">
    <source>
        <dbReference type="ARBA" id="ARBA00023235"/>
    </source>
</evidence>
<sequence>MNSIKFLGLAGIIFLASCNGSNERKESNDDTTATALATLDTAKFGGSFDGKAVKLFTIKNNALTALITNYGGRLVGLTVPDKEGKPTDVVLGFTSAEGYKTSTEPYYGATIGRVGNRIAKGKFTLDGKEYTIFTNNGQNALHGGKKGFQDVVWDAEQTSDSSLVLTYHSPDGEENFPGNLDVKVTFTATANNGIRFDYEAKTDKRTPVNLTNHAFFNLNGEGNGSINGHLLQIDADNFTPVDSTLIPLGENKSVVGTPFDFTKTTTIGSRVEERNEQLTFGGGYDHNFVLKKGAQYGLAATAIGDKSGIVMSIYTDQPGLQFYGGNFMKGENTLKNGVKDDYRTAIALETQHFPDAVNQPAFPSIILDPGKVYKTSSEYVFSINQ</sequence>
<dbReference type="Pfam" id="PF01263">
    <property type="entry name" value="Aldose_epim"/>
    <property type="match status" value="1"/>
</dbReference>
<dbReference type="PANTHER" id="PTHR10091:SF0">
    <property type="entry name" value="GALACTOSE MUTAROTASE"/>
    <property type="match status" value="1"/>
</dbReference>
<dbReference type="InterPro" id="IPR015443">
    <property type="entry name" value="Aldose_1-epimerase"/>
</dbReference>
<keyword evidence="13" id="KW-1185">Reference proteome</keyword>
<organism evidence="12 13">
    <name type="scientific">Olivibacter domesticus</name>
    <name type="common">Pseudosphingobacterium domesticum</name>
    <dbReference type="NCBI Taxonomy" id="407022"/>
    <lineage>
        <taxon>Bacteria</taxon>
        <taxon>Pseudomonadati</taxon>
        <taxon>Bacteroidota</taxon>
        <taxon>Sphingobacteriia</taxon>
        <taxon>Sphingobacteriales</taxon>
        <taxon>Sphingobacteriaceae</taxon>
        <taxon>Olivibacter</taxon>
    </lineage>
</organism>
<feature type="active site" description="Proton donor" evidence="9">
    <location>
        <position position="213"/>
    </location>
</feature>
<evidence type="ECO:0000256" key="8">
    <source>
        <dbReference type="PIRNR" id="PIRNR005096"/>
    </source>
</evidence>
<evidence type="ECO:0000256" key="10">
    <source>
        <dbReference type="PIRSR" id="PIRSR005096-2"/>
    </source>
</evidence>
<evidence type="ECO:0000256" key="2">
    <source>
        <dbReference type="ARBA" id="ARBA00005028"/>
    </source>
</evidence>
<comment type="cofactor">
    <cofactor evidence="1">
        <name>Ca(2+)</name>
        <dbReference type="ChEBI" id="CHEBI:29108"/>
    </cofactor>
</comment>
<proteinExistence type="inferred from homology"/>
<dbReference type="PROSITE" id="PS51257">
    <property type="entry name" value="PROKAR_LIPOPROTEIN"/>
    <property type="match status" value="1"/>
</dbReference>
<dbReference type="GO" id="GO:0030246">
    <property type="term" value="F:carbohydrate binding"/>
    <property type="evidence" value="ECO:0007669"/>
    <property type="project" value="InterPro"/>
</dbReference>
<dbReference type="PANTHER" id="PTHR10091">
    <property type="entry name" value="ALDOSE-1-EPIMERASE"/>
    <property type="match status" value="1"/>
</dbReference>
<dbReference type="OrthoDB" id="9779408at2"/>
<keyword evidence="6 8" id="KW-0413">Isomerase</keyword>
<comment type="pathway">
    <text evidence="2 8">Carbohydrate metabolism; hexose metabolism.</text>
</comment>
<evidence type="ECO:0000256" key="7">
    <source>
        <dbReference type="ARBA" id="ARBA00023277"/>
    </source>
</evidence>
<evidence type="ECO:0000256" key="5">
    <source>
        <dbReference type="ARBA" id="ARBA00022837"/>
    </source>
</evidence>
<accession>A0A1H7T812</accession>
<dbReference type="GO" id="GO:0004034">
    <property type="term" value="F:aldose 1-epimerase activity"/>
    <property type="evidence" value="ECO:0007669"/>
    <property type="project" value="UniProtKB-EC"/>
</dbReference>
<protein>
    <recommendedName>
        <fullName evidence="8">Aldose 1-epimerase</fullName>
        <ecNumber evidence="8">5.1.3.3</ecNumber>
    </recommendedName>
</protein>
<dbReference type="UniPathway" id="UPA00242"/>
<feature type="active site" description="Proton acceptor" evidence="9">
    <location>
        <position position="349"/>
    </location>
</feature>
<dbReference type="PIRSF" id="PIRSF005096">
    <property type="entry name" value="GALM"/>
    <property type="match status" value="1"/>
</dbReference>
<dbReference type="GO" id="GO:0006006">
    <property type="term" value="P:glucose metabolic process"/>
    <property type="evidence" value="ECO:0007669"/>
    <property type="project" value="TreeGrafter"/>
</dbReference>
<name>A0A1H7T812_OLID1</name>
<evidence type="ECO:0000256" key="11">
    <source>
        <dbReference type="PIRSR" id="PIRSR005096-3"/>
    </source>
</evidence>
<keyword evidence="5" id="KW-0106">Calcium</keyword>
<feature type="binding site" evidence="10">
    <location>
        <position position="285"/>
    </location>
    <ligand>
        <name>beta-D-galactose</name>
        <dbReference type="ChEBI" id="CHEBI:27667"/>
    </ligand>
</feature>
<evidence type="ECO:0000313" key="13">
    <source>
        <dbReference type="Proteomes" id="UP000199421"/>
    </source>
</evidence>
<dbReference type="SUPFAM" id="SSF74650">
    <property type="entry name" value="Galactose mutarotase-like"/>
    <property type="match status" value="1"/>
</dbReference>
<dbReference type="InterPro" id="IPR014718">
    <property type="entry name" value="GH-type_carb-bd"/>
</dbReference>
<comment type="subunit">
    <text evidence="4">Monomer.</text>
</comment>
<dbReference type="RefSeq" id="WP_093326537.1">
    <property type="nucleotide sequence ID" value="NZ_FOAF01000004.1"/>
</dbReference>
<dbReference type="InterPro" id="IPR008183">
    <property type="entry name" value="Aldose_1/G6P_1-epimerase"/>
</dbReference>
<dbReference type="GO" id="GO:0033499">
    <property type="term" value="P:galactose catabolic process via UDP-galactose, Leloir pathway"/>
    <property type="evidence" value="ECO:0007669"/>
    <property type="project" value="TreeGrafter"/>
</dbReference>
<dbReference type="AlphaFoldDB" id="A0A1H7T812"/>
<dbReference type="EC" id="5.1.3.3" evidence="8"/>
<dbReference type="NCBIfam" id="NF008277">
    <property type="entry name" value="PRK11055.1"/>
    <property type="match status" value="1"/>
</dbReference>
<evidence type="ECO:0000256" key="3">
    <source>
        <dbReference type="ARBA" id="ARBA00006206"/>
    </source>
</evidence>
<dbReference type="Proteomes" id="UP000199421">
    <property type="component" value="Unassembled WGS sequence"/>
</dbReference>
<dbReference type="InterPro" id="IPR011013">
    <property type="entry name" value="Gal_mutarotase_sf_dom"/>
</dbReference>
<gene>
    <name evidence="12" type="ORF">SAMN05661044_03380</name>
</gene>
<dbReference type="CDD" id="cd09019">
    <property type="entry name" value="galactose_mutarotase_like"/>
    <property type="match status" value="1"/>
</dbReference>
<evidence type="ECO:0000313" key="12">
    <source>
        <dbReference type="EMBL" id="SEL79957.1"/>
    </source>
</evidence>
<comment type="similarity">
    <text evidence="3 8">Belongs to the aldose epimerase family.</text>
</comment>
<feature type="binding site" evidence="11">
    <location>
        <begin position="116"/>
        <end position="117"/>
    </location>
    <ligand>
        <name>beta-D-galactose</name>
        <dbReference type="ChEBI" id="CHEBI:27667"/>
    </ligand>
</feature>
<keyword evidence="7 8" id="KW-0119">Carbohydrate metabolism</keyword>
<evidence type="ECO:0000256" key="4">
    <source>
        <dbReference type="ARBA" id="ARBA00011245"/>
    </source>
</evidence>
<dbReference type="Gene3D" id="2.70.98.10">
    <property type="match status" value="1"/>
</dbReference>
<comment type="catalytic activity">
    <reaction evidence="8">
        <text>alpha-D-glucose = beta-D-glucose</text>
        <dbReference type="Rhea" id="RHEA:10264"/>
        <dbReference type="ChEBI" id="CHEBI:15903"/>
        <dbReference type="ChEBI" id="CHEBI:17925"/>
        <dbReference type="EC" id="5.1.3.3"/>
    </reaction>
</comment>
<reference evidence="13" key="1">
    <citation type="submission" date="2016-10" db="EMBL/GenBank/DDBJ databases">
        <authorList>
            <person name="Varghese N."/>
            <person name="Submissions S."/>
        </authorList>
    </citation>
    <scope>NUCLEOTIDE SEQUENCE [LARGE SCALE GENOMIC DNA]</scope>
    <source>
        <strain evidence="13">DSM 18733</strain>
    </source>
</reference>
<dbReference type="STRING" id="407022.SAMN05661044_03380"/>
<dbReference type="InterPro" id="IPR047215">
    <property type="entry name" value="Galactose_mutarotase-like"/>
</dbReference>